<protein>
    <recommendedName>
        <fullName evidence="5">Apple domain-containing protein</fullName>
    </recommendedName>
</protein>
<proteinExistence type="predicted"/>
<gene>
    <name evidence="3" type="ORF">PGQ11_003892</name>
</gene>
<keyword evidence="2" id="KW-0812">Transmembrane</keyword>
<organism evidence="3 4">
    <name type="scientific">Apiospora arundinis</name>
    <dbReference type="NCBI Taxonomy" id="335852"/>
    <lineage>
        <taxon>Eukaryota</taxon>
        <taxon>Fungi</taxon>
        <taxon>Dikarya</taxon>
        <taxon>Ascomycota</taxon>
        <taxon>Pezizomycotina</taxon>
        <taxon>Sordariomycetes</taxon>
        <taxon>Xylariomycetidae</taxon>
        <taxon>Amphisphaeriales</taxon>
        <taxon>Apiosporaceae</taxon>
        <taxon>Apiospora</taxon>
    </lineage>
</organism>
<keyword evidence="2" id="KW-1133">Transmembrane helix</keyword>
<comment type="caution">
    <text evidence="3">The sequence shown here is derived from an EMBL/GenBank/DDBJ whole genome shotgun (WGS) entry which is preliminary data.</text>
</comment>
<keyword evidence="4" id="KW-1185">Reference proteome</keyword>
<reference evidence="3 4" key="1">
    <citation type="journal article" date="2024" name="IMA Fungus">
        <title>Apiospora arundinis, a panoply of carbohydrate-active enzymes and secondary metabolites.</title>
        <authorList>
            <person name="Sorensen T."/>
            <person name="Petersen C."/>
            <person name="Muurmann A.T."/>
            <person name="Christiansen J.V."/>
            <person name="Brundto M.L."/>
            <person name="Overgaard C.K."/>
            <person name="Boysen A.T."/>
            <person name="Wollenberg R.D."/>
            <person name="Larsen T.O."/>
            <person name="Sorensen J.L."/>
            <person name="Nielsen K.L."/>
            <person name="Sondergaard T.E."/>
        </authorList>
    </citation>
    <scope>NUCLEOTIDE SEQUENCE [LARGE SCALE GENOMIC DNA]</scope>
    <source>
        <strain evidence="3 4">AAU 773</strain>
    </source>
</reference>
<feature type="transmembrane region" description="Helical" evidence="2">
    <location>
        <begin position="119"/>
        <end position="142"/>
    </location>
</feature>
<accession>A0ABR2J6G1</accession>
<dbReference type="EMBL" id="JAPCWZ010000003">
    <property type="protein sequence ID" value="KAK8873378.1"/>
    <property type="molecule type" value="Genomic_DNA"/>
</dbReference>
<name>A0ABR2J6G1_9PEZI</name>
<feature type="compositionally biased region" description="Low complexity" evidence="1">
    <location>
        <begin position="77"/>
        <end position="88"/>
    </location>
</feature>
<evidence type="ECO:0000313" key="4">
    <source>
        <dbReference type="Proteomes" id="UP001390339"/>
    </source>
</evidence>
<evidence type="ECO:0000313" key="3">
    <source>
        <dbReference type="EMBL" id="KAK8873378.1"/>
    </source>
</evidence>
<dbReference type="Proteomes" id="UP001390339">
    <property type="component" value="Unassembled WGS sequence"/>
</dbReference>
<feature type="compositionally biased region" description="Low complexity" evidence="1">
    <location>
        <begin position="22"/>
        <end position="36"/>
    </location>
</feature>
<sequence>MAFIHDDQPGLEVKSEHQPGLEVVPEPEAPQVVAGPNSHKPWDQRSPDTLQHQQYQQYHQQATSPVHNGYDQPPYSPYHQQPPQSSHPAMSEWNGTVGPSVSERAPQEPKIMGMPRKKFWLIVGPLIAIFVIGVAIGLGVGLGTRKDSTDESPSATPSPSVVTSVICPANNGSLYDSKDKKKFFRIACNTDYNSGGGTQDMGDFQTTTFEDCLNACAANDACVGAGWGVYQGNTRCWLKSRLGSSQGAPNWFFGVRQ</sequence>
<keyword evidence="2" id="KW-0472">Membrane</keyword>
<feature type="region of interest" description="Disordered" evidence="1">
    <location>
        <begin position="1"/>
        <end position="109"/>
    </location>
</feature>
<feature type="compositionally biased region" description="Basic and acidic residues" evidence="1">
    <location>
        <begin position="1"/>
        <end position="19"/>
    </location>
</feature>
<dbReference type="Gene3D" id="3.50.4.10">
    <property type="entry name" value="Hepatocyte Growth Factor"/>
    <property type="match status" value="1"/>
</dbReference>
<evidence type="ECO:0000256" key="2">
    <source>
        <dbReference type="SAM" id="Phobius"/>
    </source>
</evidence>
<feature type="compositionally biased region" description="Low complexity" evidence="1">
    <location>
        <begin position="51"/>
        <end position="61"/>
    </location>
</feature>
<evidence type="ECO:0000256" key="1">
    <source>
        <dbReference type="SAM" id="MobiDB-lite"/>
    </source>
</evidence>
<evidence type="ECO:0008006" key="5">
    <source>
        <dbReference type="Google" id="ProtNLM"/>
    </source>
</evidence>